<keyword evidence="1" id="KW-0540">Nuclease</keyword>
<keyword evidence="2" id="KW-1185">Reference proteome</keyword>
<proteinExistence type="predicted"/>
<protein>
    <submittedName>
        <fullName evidence="1">Endonuclease</fullName>
    </submittedName>
</protein>
<evidence type="ECO:0000313" key="2">
    <source>
        <dbReference type="Proteomes" id="UP000829398"/>
    </source>
</evidence>
<gene>
    <name evidence="1" type="ORF">KPL71_018102</name>
</gene>
<evidence type="ECO:0000313" key="1">
    <source>
        <dbReference type="EMBL" id="KAH9736431.1"/>
    </source>
</evidence>
<comment type="caution">
    <text evidence="1">The sequence shown here is derived from an EMBL/GenBank/DDBJ whole genome shotgun (WGS) entry which is preliminary data.</text>
</comment>
<keyword evidence="1" id="KW-0255">Endonuclease</keyword>
<dbReference type="Proteomes" id="UP000829398">
    <property type="component" value="Chromosome 6"/>
</dbReference>
<organism evidence="1 2">
    <name type="scientific">Citrus sinensis</name>
    <name type="common">Sweet orange</name>
    <name type="synonym">Citrus aurantium var. sinensis</name>
    <dbReference type="NCBI Taxonomy" id="2711"/>
    <lineage>
        <taxon>Eukaryota</taxon>
        <taxon>Viridiplantae</taxon>
        <taxon>Streptophyta</taxon>
        <taxon>Embryophyta</taxon>
        <taxon>Tracheophyta</taxon>
        <taxon>Spermatophyta</taxon>
        <taxon>Magnoliopsida</taxon>
        <taxon>eudicotyledons</taxon>
        <taxon>Gunneridae</taxon>
        <taxon>Pentapetalae</taxon>
        <taxon>rosids</taxon>
        <taxon>malvids</taxon>
        <taxon>Sapindales</taxon>
        <taxon>Rutaceae</taxon>
        <taxon>Aurantioideae</taxon>
        <taxon>Citrus</taxon>
    </lineage>
</organism>
<dbReference type="EMBL" id="CM039175">
    <property type="protein sequence ID" value="KAH9736431.1"/>
    <property type="molecule type" value="Genomic_DNA"/>
</dbReference>
<keyword evidence="1" id="KW-0378">Hydrolase</keyword>
<accession>A0ACB8JV88</accession>
<reference evidence="2" key="1">
    <citation type="journal article" date="2023" name="Hortic. Res.">
        <title>A chromosome-level phased genome enabling allele-level studies in sweet orange: a case study on citrus Huanglongbing tolerance.</title>
        <authorList>
            <person name="Wu B."/>
            <person name="Yu Q."/>
            <person name="Deng Z."/>
            <person name="Duan Y."/>
            <person name="Luo F."/>
            <person name="Gmitter F. Jr."/>
        </authorList>
    </citation>
    <scope>NUCLEOTIDE SEQUENCE [LARGE SCALE GENOMIC DNA]</scope>
    <source>
        <strain evidence="2">cv. Valencia</strain>
    </source>
</reference>
<sequence>MAATEDLKKDHFMPGLRKDLAKDLKVAGVRDTSFNNLINRALVIEQADEEKNEAKRRNKESVEQGNFVKQHSNNNKRKGTSVVQDQSKSKRQKNHHKEVPQKPKYNQCGRTHPGECRANTRTCFKCGNEGHFIRDCPENGTQQEKTNAQVFTLTKMDVEGNPSVISAILSNGGCEGYLASVVVETEEQRPKLDDILVVNEFPETFPEELPGLPPDREIEFKIDLIPGTALISKAPYRMAPSKLNELKSQLQELLDKGYIRPSHSPWGAPVLFVKKKDGSMQMCIDYQELNKVTIKNKYQLPRIDDLFDQLQGASVFLKIDLRLGYHQLRIGEADIPKTALRTRYGYYEFVVLPFGLTNAPAAFMDLINRVFKYYLDKFIVVFINDVLIYSRSKEEHSQHLRITLQILKEKKLYAKLNKYEFWLEKVTFLGHVVSKDGISVDPSKVEAISQWSRPTNAKEVRSFLGLAGYYRRFVEGFFKIAMPLTQLTKKNAKFVWTPECEKSFEELKRRLITTLILVILSSSEDFVIYTDASKNGIGCVLMQNGKVIAYASRQLKQYEKNYPTHDLELAAVVHALKIWRHYLMGAHYALSRKSSLSALRILPKPLQYDICKAEIELVARKLANMTLHSTLLEKIKEGQESDSYLKNLKIEANSNDMSFKKSERGIILFKDKICVPNNKDIKKEILLEAHTTPYSLRPDTKKMYKHLKKHYWWPGMKKDIVEFVELYAEDDNFVHIWDRCINYQNVEDFLIHDGCLFKANQLCVSQSSLREHIIRELHGEGLGGHIGRDKTKARVEEWYYWPQLTRDVRKIVQRCRICQEGKGNAQNTRSYMPLPVLDNIWLDLPMDFGLGLPRTKTGRDSILVVVARFFKMAHFIACKKTKDATSAAHLFFREIIRLHGVPKTVTFDRDVKFISKFWQHVWNKFGTQLQFSSAFHPQANGQT</sequence>
<name>A0ACB8JV88_CITSI</name>